<dbReference type="PROSITE" id="PS50043">
    <property type="entry name" value="HTH_LUXR_2"/>
    <property type="match status" value="1"/>
</dbReference>
<dbReference type="Proteomes" id="UP000317344">
    <property type="component" value="Chromosome"/>
</dbReference>
<dbReference type="Gene3D" id="3.40.50.2300">
    <property type="match status" value="1"/>
</dbReference>
<keyword evidence="2" id="KW-0805">Transcription regulation</keyword>
<reference evidence="8 9" key="1">
    <citation type="submission" date="2019-07" db="EMBL/GenBank/DDBJ databases">
        <title>Tomitella cavernea sp. nov., an actinomycete isolated from soil.</title>
        <authorList>
            <person name="Cheng J."/>
        </authorList>
    </citation>
    <scope>NUCLEOTIDE SEQUENCE [LARGE SCALE GENOMIC DNA]</scope>
    <source>
        <strain evidence="8 9">HY188</strain>
    </source>
</reference>
<dbReference type="KEGG" id="toy:FO059_15440"/>
<evidence type="ECO:0000259" key="7">
    <source>
        <dbReference type="PROSITE" id="PS50110"/>
    </source>
</evidence>
<name>A0A516X5U5_9ACTN</name>
<dbReference type="EMBL" id="CP041765">
    <property type="protein sequence ID" value="QDQ98458.1"/>
    <property type="molecule type" value="Genomic_DNA"/>
</dbReference>
<dbReference type="SUPFAM" id="SSF46894">
    <property type="entry name" value="C-terminal effector domain of the bipartite response regulators"/>
    <property type="match status" value="1"/>
</dbReference>
<dbReference type="OrthoDB" id="9808843at2"/>
<proteinExistence type="predicted"/>
<dbReference type="GO" id="GO:0003677">
    <property type="term" value="F:DNA binding"/>
    <property type="evidence" value="ECO:0007669"/>
    <property type="project" value="UniProtKB-KW"/>
</dbReference>
<dbReference type="InterPro" id="IPR011006">
    <property type="entry name" value="CheY-like_superfamily"/>
</dbReference>
<feature type="domain" description="Response regulatory" evidence="7">
    <location>
        <begin position="50"/>
        <end position="166"/>
    </location>
</feature>
<evidence type="ECO:0000256" key="4">
    <source>
        <dbReference type="ARBA" id="ARBA00023163"/>
    </source>
</evidence>
<feature type="domain" description="HTH luxR-type" evidence="6">
    <location>
        <begin position="186"/>
        <end position="251"/>
    </location>
</feature>
<dbReference type="Pfam" id="PF00072">
    <property type="entry name" value="Response_reg"/>
    <property type="match status" value="1"/>
</dbReference>
<dbReference type="Pfam" id="PF00196">
    <property type="entry name" value="GerE"/>
    <property type="match status" value="1"/>
</dbReference>
<dbReference type="SMART" id="SM00421">
    <property type="entry name" value="HTH_LUXR"/>
    <property type="match status" value="1"/>
</dbReference>
<dbReference type="CDD" id="cd17535">
    <property type="entry name" value="REC_NarL-like"/>
    <property type="match status" value="1"/>
</dbReference>
<feature type="modified residue" description="4-aspartylphosphate" evidence="5">
    <location>
        <position position="101"/>
    </location>
</feature>
<organism evidence="8 9">
    <name type="scientific">Tomitella fengzijianii</name>
    <dbReference type="NCBI Taxonomy" id="2597660"/>
    <lineage>
        <taxon>Bacteria</taxon>
        <taxon>Bacillati</taxon>
        <taxon>Actinomycetota</taxon>
        <taxon>Actinomycetes</taxon>
        <taxon>Mycobacteriales</taxon>
        <taxon>Tomitella</taxon>
    </lineage>
</organism>
<reference evidence="8 9" key="2">
    <citation type="submission" date="2019-07" db="EMBL/GenBank/DDBJ databases">
        <authorList>
            <person name="Huang Y."/>
        </authorList>
    </citation>
    <scope>NUCLEOTIDE SEQUENCE [LARGE SCALE GENOMIC DNA]</scope>
    <source>
        <strain evidence="8 9">HY188</strain>
    </source>
</reference>
<keyword evidence="3" id="KW-0238">DNA-binding</keyword>
<dbReference type="InterPro" id="IPR058245">
    <property type="entry name" value="NreC/VraR/RcsB-like_REC"/>
</dbReference>
<evidence type="ECO:0000259" key="6">
    <source>
        <dbReference type="PROSITE" id="PS50043"/>
    </source>
</evidence>
<dbReference type="GO" id="GO:0006355">
    <property type="term" value="P:regulation of DNA-templated transcription"/>
    <property type="evidence" value="ECO:0007669"/>
    <property type="project" value="InterPro"/>
</dbReference>
<evidence type="ECO:0000256" key="5">
    <source>
        <dbReference type="PROSITE-ProRule" id="PRU00169"/>
    </source>
</evidence>
<protein>
    <submittedName>
        <fullName evidence="8">Response regulator transcription factor</fullName>
    </submittedName>
</protein>
<dbReference type="PANTHER" id="PTHR43214:SF24">
    <property type="entry name" value="TRANSCRIPTIONAL REGULATORY PROTEIN NARL-RELATED"/>
    <property type="match status" value="1"/>
</dbReference>
<dbReference type="PRINTS" id="PR00038">
    <property type="entry name" value="HTHLUXR"/>
</dbReference>
<accession>A0A516X5U5</accession>
<keyword evidence="4" id="KW-0804">Transcription</keyword>
<sequence length="254" mass="26732">MHPLSGVRAGKYVRRREGARGECGRPPIGGHAKALCASAQGGTLQDVEVRVVVGDDHPMFREGVVRALTAADGITVVAEADDGAEALDAIREHRPQVALLDYRMPALDGAAVAAAVTAEALPTRVLILSGHDESAIVYSALEDGASGFLPKESSRAEIVLAVRNCAKGRDVLPPELAAGLVSEVRRRKEGPALSDRESEVLEGIAQGKSVPAIAGELFLAPSTVKTHVQRLYEKLGVTDRAAAVAEAMRRGILR</sequence>
<dbReference type="PROSITE" id="PS50110">
    <property type="entry name" value="RESPONSE_REGULATORY"/>
    <property type="match status" value="1"/>
</dbReference>
<keyword evidence="1 5" id="KW-0597">Phosphoprotein</keyword>
<evidence type="ECO:0000256" key="1">
    <source>
        <dbReference type="ARBA" id="ARBA00022553"/>
    </source>
</evidence>
<dbReference type="InterPro" id="IPR039420">
    <property type="entry name" value="WalR-like"/>
</dbReference>
<dbReference type="InterPro" id="IPR016032">
    <property type="entry name" value="Sig_transdc_resp-reg_C-effctor"/>
</dbReference>
<evidence type="ECO:0000313" key="8">
    <source>
        <dbReference type="EMBL" id="QDQ98458.1"/>
    </source>
</evidence>
<evidence type="ECO:0000256" key="2">
    <source>
        <dbReference type="ARBA" id="ARBA00023015"/>
    </source>
</evidence>
<dbReference type="PANTHER" id="PTHR43214">
    <property type="entry name" value="TWO-COMPONENT RESPONSE REGULATOR"/>
    <property type="match status" value="1"/>
</dbReference>
<dbReference type="PROSITE" id="PS00622">
    <property type="entry name" value="HTH_LUXR_1"/>
    <property type="match status" value="1"/>
</dbReference>
<dbReference type="CDD" id="cd06170">
    <property type="entry name" value="LuxR_C_like"/>
    <property type="match status" value="1"/>
</dbReference>
<gene>
    <name evidence="8" type="ORF">FO059_15440</name>
</gene>
<dbReference type="InterPro" id="IPR000792">
    <property type="entry name" value="Tscrpt_reg_LuxR_C"/>
</dbReference>
<dbReference type="InterPro" id="IPR001789">
    <property type="entry name" value="Sig_transdc_resp-reg_receiver"/>
</dbReference>
<keyword evidence="9" id="KW-1185">Reference proteome</keyword>
<evidence type="ECO:0000256" key="3">
    <source>
        <dbReference type="ARBA" id="ARBA00023125"/>
    </source>
</evidence>
<dbReference type="SMART" id="SM00448">
    <property type="entry name" value="REC"/>
    <property type="match status" value="1"/>
</dbReference>
<dbReference type="GO" id="GO:0000160">
    <property type="term" value="P:phosphorelay signal transduction system"/>
    <property type="evidence" value="ECO:0007669"/>
    <property type="project" value="InterPro"/>
</dbReference>
<dbReference type="SUPFAM" id="SSF52172">
    <property type="entry name" value="CheY-like"/>
    <property type="match status" value="1"/>
</dbReference>
<evidence type="ECO:0000313" key="9">
    <source>
        <dbReference type="Proteomes" id="UP000317344"/>
    </source>
</evidence>
<dbReference type="AlphaFoldDB" id="A0A516X5U5"/>